<accession>A0A7J5YDV8</accession>
<proteinExistence type="predicted"/>
<sequence length="71" mass="7810">MTLLWKGKSPVTVGISSLLTHIPGLCILLHYCFALETFQTQAGDDRGEETGKRKRERGGGAYEGQEEATQQ</sequence>
<evidence type="ECO:0000313" key="3">
    <source>
        <dbReference type="Proteomes" id="UP000518266"/>
    </source>
</evidence>
<protein>
    <submittedName>
        <fullName evidence="2">Uncharacterized protein</fullName>
    </submittedName>
</protein>
<dbReference type="AlphaFoldDB" id="A0A7J5YDV8"/>
<dbReference type="EMBL" id="JAAKFY010000013">
    <property type="protein sequence ID" value="KAF3847625.1"/>
    <property type="molecule type" value="Genomic_DNA"/>
</dbReference>
<keyword evidence="3" id="KW-1185">Reference proteome</keyword>
<evidence type="ECO:0000313" key="2">
    <source>
        <dbReference type="EMBL" id="KAF3847625.1"/>
    </source>
</evidence>
<evidence type="ECO:0000256" key="1">
    <source>
        <dbReference type="SAM" id="MobiDB-lite"/>
    </source>
</evidence>
<reference evidence="2 3" key="1">
    <citation type="submission" date="2020-03" db="EMBL/GenBank/DDBJ databases">
        <title>Dissostichus mawsoni Genome sequencing and assembly.</title>
        <authorList>
            <person name="Park H."/>
        </authorList>
    </citation>
    <scope>NUCLEOTIDE SEQUENCE [LARGE SCALE GENOMIC DNA]</scope>
    <source>
        <strain evidence="2">DM0001</strain>
        <tissue evidence="2">Muscle</tissue>
    </source>
</reference>
<comment type="caution">
    <text evidence="2">The sequence shown here is derived from an EMBL/GenBank/DDBJ whole genome shotgun (WGS) entry which is preliminary data.</text>
</comment>
<organism evidence="2 3">
    <name type="scientific">Dissostichus mawsoni</name>
    <name type="common">Antarctic cod</name>
    <dbReference type="NCBI Taxonomy" id="36200"/>
    <lineage>
        <taxon>Eukaryota</taxon>
        <taxon>Metazoa</taxon>
        <taxon>Chordata</taxon>
        <taxon>Craniata</taxon>
        <taxon>Vertebrata</taxon>
        <taxon>Euteleostomi</taxon>
        <taxon>Actinopterygii</taxon>
        <taxon>Neopterygii</taxon>
        <taxon>Teleostei</taxon>
        <taxon>Neoteleostei</taxon>
        <taxon>Acanthomorphata</taxon>
        <taxon>Eupercaria</taxon>
        <taxon>Perciformes</taxon>
        <taxon>Notothenioidei</taxon>
        <taxon>Nototheniidae</taxon>
        <taxon>Dissostichus</taxon>
    </lineage>
</organism>
<feature type="region of interest" description="Disordered" evidence="1">
    <location>
        <begin position="43"/>
        <end position="71"/>
    </location>
</feature>
<feature type="non-terminal residue" evidence="2">
    <location>
        <position position="1"/>
    </location>
</feature>
<name>A0A7J5YDV8_DISMA</name>
<dbReference type="Proteomes" id="UP000518266">
    <property type="component" value="Unassembled WGS sequence"/>
</dbReference>
<gene>
    <name evidence="2" type="ORF">F7725_020653</name>
</gene>